<gene>
    <name evidence="1" type="ORF">OCA8868_01299</name>
</gene>
<name>A0A238K2L8_9RHOB</name>
<reference evidence="2" key="1">
    <citation type="submission" date="2017-05" db="EMBL/GenBank/DDBJ databases">
        <authorList>
            <person name="Rodrigo-Torres L."/>
            <person name="Arahal R. D."/>
            <person name="Lucena T."/>
        </authorList>
    </citation>
    <scope>NUCLEOTIDE SEQUENCE [LARGE SCALE GENOMIC DNA]</scope>
    <source>
        <strain evidence="2">CECT 8868</strain>
    </source>
</reference>
<accession>A0A238K2L8</accession>
<dbReference type="Proteomes" id="UP000203464">
    <property type="component" value="Unassembled WGS sequence"/>
</dbReference>
<evidence type="ECO:0000313" key="1">
    <source>
        <dbReference type="EMBL" id="SMX37151.1"/>
    </source>
</evidence>
<dbReference type="AlphaFoldDB" id="A0A238K2L8"/>
<dbReference type="EMBL" id="FXYD01000002">
    <property type="protein sequence ID" value="SMX37151.1"/>
    <property type="molecule type" value="Genomic_DNA"/>
</dbReference>
<proteinExistence type="predicted"/>
<dbReference type="RefSeq" id="WP_143849551.1">
    <property type="nucleotide sequence ID" value="NZ_FXYD01000002.1"/>
</dbReference>
<keyword evidence="2" id="KW-1185">Reference proteome</keyword>
<evidence type="ECO:0000313" key="2">
    <source>
        <dbReference type="Proteomes" id="UP000203464"/>
    </source>
</evidence>
<protein>
    <submittedName>
        <fullName evidence="1">Uncharacterized protein</fullName>
    </submittedName>
</protein>
<sequence>MTVKPDDENRAYDVISIFVDRIVASAAFSELTESQRTEAERVLGSFRNFSQEFEKQQFVQISTEHALSTEMKFAIEDAIEEVPLPWGTSPLFRLPAHH</sequence>
<organism evidence="1 2">
    <name type="scientific">Octadecabacter ascidiaceicola</name>
    <dbReference type="NCBI Taxonomy" id="1655543"/>
    <lineage>
        <taxon>Bacteria</taxon>
        <taxon>Pseudomonadati</taxon>
        <taxon>Pseudomonadota</taxon>
        <taxon>Alphaproteobacteria</taxon>
        <taxon>Rhodobacterales</taxon>
        <taxon>Roseobacteraceae</taxon>
        <taxon>Octadecabacter</taxon>
    </lineage>
</organism>